<evidence type="ECO:0000313" key="9">
    <source>
        <dbReference type="Proteomes" id="UP001651158"/>
    </source>
</evidence>
<dbReference type="InterPro" id="IPR013083">
    <property type="entry name" value="Znf_RING/FYVE/PHD"/>
</dbReference>
<feature type="region of interest" description="Disordered" evidence="5">
    <location>
        <begin position="334"/>
        <end position="372"/>
    </location>
</feature>
<keyword evidence="6" id="KW-0812">Transmembrane</keyword>
<feature type="transmembrane region" description="Helical" evidence="6">
    <location>
        <begin position="66"/>
        <end position="84"/>
    </location>
</feature>
<dbReference type="InterPro" id="IPR019786">
    <property type="entry name" value="Zinc_finger_PHD-type_CS"/>
</dbReference>
<evidence type="ECO:0000256" key="2">
    <source>
        <dbReference type="ARBA" id="ARBA00022771"/>
    </source>
</evidence>
<feature type="region of interest" description="Disordered" evidence="5">
    <location>
        <begin position="577"/>
        <end position="610"/>
    </location>
</feature>
<dbReference type="SMART" id="SM00249">
    <property type="entry name" value="PHD"/>
    <property type="match status" value="1"/>
</dbReference>
<dbReference type="PANTHER" id="PTHR46452">
    <property type="entry name" value="TRANSCRIPTION INITIATION FACTOR TFIID SUBUNIT 3"/>
    <property type="match status" value="1"/>
</dbReference>
<comment type="caution">
    <text evidence="8">The sequence shown here is derived from an EMBL/GenBank/DDBJ whole genome shotgun (WGS) entry which is preliminary data.</text>
</comment>
<dbReference type="InterPro" id="IPR011011">
    <property type="entry name" value="Znf_FYVE_PHD"/>
</dbReference>
<keyword evidence="1" id="KW-0479">Metal-binding</keyword>
<feature type="compositionally biased region" description="Polar residues" evidence="5">
    <location>
        <begin position="531"/>
        <end position="540"/>
    </location>
</feature>
<organism evidence="8 9">
    <name type="scientific">Taenia crassiceps</name>
    <dbReference type="NCBI Taxonomy" id="6207"/>
    <lineage>
        <taxon>Eukaryota</taxon>
        <taxon>Metazoa</taxon>
        <taxon>Spiralia</taxon>
        <taxon>Lophotrochozoa</taxon>
        <taxon>Platyhelminthes</taxon>
        <taxon>Cestoda</taxon>
        <taxon>Eucestoda</taxon>
        <taxon>Cyclophyllidea</taxon>
        <taxon>Taeniidae</taxon>
        <taxon>Taenia</taxon>
    </lineage>
</organism>
<evidence type="ECO:0000256" key="4">
    <source>
        <dbReference type="PROSITE-ProRule" id="PRU00146"/>
    </source>
</evidence>
<evidence type="ECO:0000256" key="3">
    <source>
        <dbReference type="ARBA" id="ARBA00022833"/>
    </source>
</evidence>
<protein>
    <submittedName>
        <fullName evidence="8">Transcription initiation factor TFIID subunit 3</fullName>
    </submittedName>
</protein>
<evidence type="ECO:0000256" key="6">
    <source>
        <dbReference type="SAM" id="Phobius"/>
    </source>
</evidence>
<accession>A0ABR4QPA4</accession>
<feature type="compositionally biased region" description="Polar residues" evidence="5">
    <location>
        <begin position="548"/>
        <end position="559"/>
    </location>
</feature>
<feature type="compositionally biased region" description="Low complexity" evidence="5">
    <location>
        <begin position="709"/>
        <end position="724"/>
    </location>
</feature>
<feature type="region of interest" description="Disordered" evidence="5">
    <location>
        <begin position="818"/>
        <end position="896"/>
    </location>
</feature>
<keyword evidence="6" id="KW-1133">Transmembrane helix</keyword>
<evidence type="ECO:0000256" key="5">
    <source>
        <dbReference type="SAM" id="MobiDB-lite"/>
    </source>
</evidence>
<dbReference type="InterPro" id="IPR019787">
    <property type="entry name" value="Znf_PHD-finger"/>
</dbReference>
<reference evidence="8 9" key="1">
    <citation type="journal article" date="2022" name="Front. Cell. Infect. Microbiol.">
        <title>The Genomes of Two Strains of Taenia crassiceps the Animal Model for the Study of Human Cysticercosis.</title>
        <authorList>
            <person name="Bobes R.J."/>
            <person name="Estrada K."/>
            <person name="Rios-Valencia D.G."/>
            <person name="Calderon-Gallegos A."/>
            <person name="de la Torre P."/>
            <person name="Carrero J.C."/>
            <person name="Sanchez-Flores A."/>
            <person name="Laclette J.P."/>
        </authorList>
    </citation>
    <scope>NUCLEOTIDE SEQUENCE [LARGE SCALE GENOMIC DNA]</scope>
    <source>
        <strain evidence="8">WFUcys</strain>
    </source>
</reference>
<feature type="region of interest" description="Disordered" evidence="5">
    <location>
        <begin position="288"/>
        <end position="322"/>
    </location>
</feature>
<feature type="compositionally biased region" description="Polar residues" evidence="5">
    <location>
        <begin position="696"/>
        <end position="708"/>
    </location>
</feature>
<feature type="compositionally biased region" description="Polar residues" evidence="5">
    <location>
        <begin position="335"/>
        <end position="354"/>
    </location>
</feature>
<feature type="compositionally biased region" description="Basic residues" evidence="5">
    <location>
        <begin position="1109"/>
        <end position="1124"/>
    </location>
</feature>
<feature type="compositionally biased region" description="Low complexity" evidence="5">
    <location>
        <begin position="577"/>
        <end position="609"/>
    </location>
</feature>
<feature type="compositionally biased region" description="Low complexity" evidence="5">
    <location>
        <begin position="299"/>
        <end position="310"/>
    </location>
</feature>
<keyword evidence="3" id="KW-0862">Zinc</keyword>
<dbReference type="PROSITE" id="PS50016">
    <property type="entry name" value="ZF_PHD_2"/>
    <property type="match status" value="1"/>
</dbReference>
<evidence type="ECO:0000256" key="1">
    <source>
        <dbReference type="ARBA" id="ARBA00022723"/>
    </source>
</evidence>
<dbReference type="Gene3D" id="3.30.40.10">
    <property type="entry name" value="Zinc/RING finger domain, C3HC4 (zinc finger)"/>
    <property type="match status" value="1"/>
</dbReference>
<dbReference type="EMBL" id="JAKROA010000001">
    <property type="protein sequence ID" value="KAL5111571.1"/>
    <property type="molecule type" value="Genomic_DNA"/>
</dbReference>
<proteinExistence type="predicted"/>
<feature type="compositionally biased region" description="Low complexity" evidence="5">
    <location>
        <begin position="636"/>
        <end position="654"/>
    </location>
</feature>
<feature type="domain" description="PHD-type" evidence="7">
    <location>
        <begin position="1048"/>
        <end position="1097"/>
    </location>
</feature>
<feature type="compositionally biased region" description="Low complexity" evidence="5">
    <location>
        <begin position="821"/>
        <end position="837"/>
    </location>
</feature>
<keyword evidence="6" id="KW-0472">Membrane</keyword>
<feature type="compositionally biased region" description="Basic residues" evidence="5">
    <location>
        <begin position="357"/>
        <end position="372"/>
    </location>
</feature>
<dbReference type="InterPro" id="IPR001965">
    <property type="entry name" value="Znf_PHD"/>
</dbReference>
<gene>
    <name evidence="8" type="ORF">TcWFU_002401</name>
</gene>
<feature type="compositionally biased region" description="Basic residues" evidence="5">
    <location>
        <begin position="939"/>
        <end position="948"/>
    </location>
</feature>
<evidence type="ECO:0000313" key="8">
    <source>
        <dbReference type="EMBL" id="KAL5111571.1"/>
    </source>
</evidence>
<feature type="region of interest" description="Disordered" evidence="5">
    <location>
        <begin position="630"/>
        <end position="778"/>
    </location>
</feature>
<dbReference type="Proteomes" id="UP001651158">
    <property type="component" value="Unassembled WGS sequence"/>
</dbReference>
<dbReference type="PROSITE" id="PS01359">
    <property type="entry name" value="ZF_PHD_1"/>
    <property type="match status" value="1"/>
</dbReference>
<dbReference type="PANTHER" id="PTHR46452:SF1">
    <property type="entry name" value="TRANSCRIPTION INITIATION FACTOR TFIID SUBUNIT 3"/>
    <property type="match status" value="1"/>
</dbReference>
<feature type="region of interest" description="Disordered" evidence="5">
    <location>
        <begin position="979"/>
        <end position="1024"/>
    </location>
</feature>
<feature type="region of interest" description="Disordered" evidence="5">
    <location>
        <begin position="1101"/>
        <end position="1124"/>
    </location>
</feature>
<feature type="compositionally biased region" description="Polar residues" evidence="5">
    <location>
        <begin position="758"/>
        <end position="778"/>
    </location>
</feature>
<feature type="compositionally biased region" description="Basic residues" evidence="5">
    <location>
        <begin position="999"/>
        <end position="1011"/>
    </location>
</feature>
<keyword evidence="9" id="KW-1185">Reference proteome</keyword>
<dbReference type="Pfam" id="PF00628">
    <property type="entry name" value="PHD"/>
    <property type="match status" value="1"/>
</dbReference>
<dbReference type="CDD" id="cd15522">
    <property type="entry name" value="PHD_TAF3"/>
    <property type="match status" value="1"/>
</dbReference>
<name>A0ABR4QPA4_9CEST</name>
<evidence type="ECO:0000259" key="7">
    <source>
        <dbReference type="PROSITE" id="PS50016"/>
    </source>
</evidence>
<feature type="region of interest" description="Disordered" evidence="5">
    <location>
        <begin position="916"/>
        <end position="955"/>
    </location>
</feature>
<dbReference type="SUPFAM" id="SSF57903">
    <property type="entry name" value="FYVE/PHD zinc finger"/>
    <property type="match status" value="1"/>
</dbReference>
<feature type="region of interest" description="Disordered" evidence="5">
    <location>
        <begin position="520"/>
        <end position="563"/>
    </location>
</feature>
<sequence>MRITSTVLGGNFTWIRPNWQDYKIEHPAVVRHVKRLQEIGLKDPWVRNYVWVYSPRIYKTPWQPTVVLILTFWVTCVLLFFVSARSGLSCTLHLRCFDACIEGPKMPTEILKKTLLNVVFKVASHVGFELASVEAADILSEILFKYMQSISKSVADLAFEDEYFSVIDGLTILELMNEPLPDLVKYVRESGSYFPKPPIMYIPLAGRTELNIPFLKEKTLLVPSNSLLREPLCSKDGAELLTENKVESTNGQTSATMQGRNDRKLPLWAGKVKYKLTCVTYDPSLGSVVERNIPPPVTPSISSTSLSPPRISRKSGSTTSPLVSLNASDVILTDATPTLPSSHPKSTCSPSNAGKSRVSRRNSQTRKKRFGFGRRRFQSIGKRTAQPLKPSVSPAIEIAKVTKAADHRTPDDKEVNGAAPILADPPSRCTLEFMTAVGIPDTVALDDAHPSDVHATSLSTHCSPALSPKPLTTSMPDQSSLLGGSGALGSPLRIPDDTVSFLKQSRPTPQISETLAQAALGPAERRVETPSMASSSNNVCMKSEDLYSPTSSDSCTEPLTNEELSRDYEVPRFFNFPPTRRSSFSPSSSSPSSSSPSTSSSSSTVTDSSKAAVFSVPPAVTSTLRVPSQLPIQQPSSDHSSRASSSLPGSLAPRQTNPVTGYVAEPTEVPHTAAATAGGGIRIKIRLGGPDGETMSVRSSEPAFTNTNSSSSTSSSSVSSPLSSAQVSDEETTARRHSAIPPALVVKGKRHEPASSFGPLTSKPQLRAPSMSQQPSFSVKTPKLVIKFGGHEHGSTSIVRPLDQQVLRLKPAFAHEKLRGSSISSMESSSSSSTSQTSDDEDEAPVSRPPHLPVLERLPSARTGNRSSQPPALSLLKDPSSKVTSSTSECKKLPPQLRPLHIIPSLTPVLKPSVATSNTTAYSPAPSFGQCSNKSSSKREKKGSRKRYTSQSPPKLGLCHSACGKRVLVDSVFSDDEEEDAIASTGDSLSMRSRDSRRSHEHGRHESKRRRFEGDRAKTSSQITPPTTQIIAASAGTSYYFNNAGEQIWLCPICRTEDDGNLMVGCDSCDDWYHSSCLGLSKEPESAQWFCPKCLRERREQSAANSSYAKKRPRKSVGSRHCRR</sequence>
<keyword evidence="2 4" id="KW-0863">Zinc-finger</keyword>
<feature type="compositionally biased region" description="Polar residues" evidence="5">
    <location>
        <begin position="862"/>
        <end position="871"/>
    </location>
</feature>